<evidence type="ECO:0000313" key="3">
    <source>
        <dbReference type="Proteomes" id="UP000624325"/>
    </source>
</evidence>
<sequence length="287" mass="32249">MSIDPSSIHLIDGWFTGILRIARQDEFDEVPFSMSTRSLGRGPFTYESDWPHEEFSILDGDGVACGGVVALAAPQFGMIPARRIPHEVLYVGQAFGKKGERTAFDRLRSHSTLQKIYAEKSPDKEIWLHLCKVSDINLMMEFNPQIPTQTTDEEDEEHRNRALRRIHSAGFAQQEAIAIGEAGLIRYFQPKYNEKLRNNYPDPKHVHISTCYDLDLATIVVELQGQETRSFFYSPVAEKPGALHICRYPLYETAGFIVDWHGSRPGQAVETEASEPNVHGCAGSAKA</sequence>
<dbReference type="RefSeq" id="WP_203708196.1">
    <property type="nucleotide sequence ID" value="NZ_BAAALU010000009.1"/>
</dbReference>
<evidence type="ECO:0000313" key="2">
    <source>
        <dbReference type="EMBL" id="GIF61380.1"/>
    </source>
</evidence>
<comment type="caution">
    <text evidence="2">The sequence shown here is derived from an EMBL/GenBank/DDBJ whole genome shotgun (WGS) entry which is preliminary data.</text>
</comment>
<accession>A0ABQ4CF37</accession>
<dbReference type="Proteomes" id="UP000624325">
    <property type="component" value="Unassembled WGS sequence"/>
</dbReference>
<feature type="region of interest" description="Disordered" evidence="1">
    <location>
        <begin position="268"/>
        <end position="287"/>
    </location>
</feature>
<keyword evidence="3" id="KW-1185">Reference proteome</keyword>
<proteinExistence type="predicted"/>
<dbReference type="EMBL" id="BONC01000102">
    <property type="protein sequence ID" value="GIF61380.1"/>
    <property type="molecule type" value="Genomic_DNA"/>
</dbReference>
<evidence type="ECO:0000256" key="1">
    <source>
        <dbReference type="SAM" id="MobiDB-lite"/>
    </source>
</evidence>
<reference evidence="2 3" key="1">
    <citation type="submission" date="2021-01" db="EMBL/GenBank/DDBJ databases">
        <title>Whole genome shotgun sequence of Asanoa iriomotensis NBRC 100142.</title>
        <authorList>
            <person name="Komaki H."/>
            <person name="Tamura T."/>
        </authorList>
    </citation>
    <scope>NUCLEOTIDE SEQUENCE [LARGE SCALE GENOMIC DNA]</scope>
    <source>
        <strain evidence="2 3">NBRC 100142</strain>
    </source>
</reference>
<name>A0ABQ4CF37_9ACTN</name>
<organism evidence="2 3">
    <name type="scientific">Asanoa iriomotensis</name>
    <dbReference type="NCBI Taxonomy" id="234613"/>
    <lineage>
        <taxon>Bacteria</taxon>
        <taxon>Bacillati</taxon>
        <taxon>Actinomycetota</taxon>
        <taxon>Actinomycetes</taxon>
        <taxon>Micromonosporales</taxon>
        <taxon>Micromonosporaceae</taxon>
        <taxon>Asanoa</taxon>
    </lineage>
</organism>
<protein>
    <submittedName>
        <fullName evidence="2">Uncharacterized protein</fullName>
    </submittedName>
</protein>
<gene>
    <name evidence="2" type="ORF">Air01nite_74750</name>
</gene>